<feature type="coiled-coil region" evidence="1">
    <location>
        <begin position="272"/>
        <end position="308"/>
    </location>
</feature>
<keyword evidence="1" id="KW-0175">Coiled coil</keyword>
<evidence type="ECO:0000256" key="1">
    <source>
        <dbReference type="SAM" id="Coils"/>
    </source>
</evidence>
<comment type="caution">
    <text evidence="3">The sequence shown here is derived from an EMBL/GenBank/DDBJ whole genome shotgun (WGS) entry which is preliminary data.</text>
</comment>
<feature type="region of interest" description="Disordered" evidence="2">
    <location>
        <begin position="594"/>
        <end position="658"/>
    </location>
</feature>
<evidence type="ECO:0000313" key="3">
    <source>
        <dbReference type="EMBL" id="KPI89431.1"/>
    </source>
</evidence>
<proteinExistence type="predicted"/>
<feature type="region of interest" description="Disordered" evidence="2">
    <location>
        <begin position="370"/>
        <end position="445"/>
    </location>
</feature>
<name>A0A0N1I8W6_LEPSE</name>
<dbReference type="VEuPathDB" id="TriTrypDB:Lsey_0024_0240"/>
<accession>A0A0N1I8W6</accession>
<feature type="compositionally biased region" description="Low complexity" evidence="2">
    <location>
        <begin position="425"/>
        <end position="440"/>
    </location>
</feature>
<dbReference type="AlphaFoldDB" id="A0A0N1I8W6"/>
<dbReference type="EMBL" id="LJSK01000024">
    <property type="protein sequence ID" value="KPI89431.1"/>
    <property type="molecule type" value="Genomic_DNA"/>
</dbReference>
<feature type="compositionally biased region" description="Low complexity" evidence="2">
    <location>
        <begin position="374"/>
        <end position="383"/>
    </location>
</feature>
<evidence type="ECO:0000256" key="2">
    <source>
        <dbReference type="SAM" id="MobiDB-lite"/>
    </source>
</evidence>
<organism evidence="3 4">
    <name type="scientific">Leptomonas seymouri</name>
    <dbReference type="NCBI Taxonomy" id="5684"/>
    <lineage>
        <taxon>Eukaryota</taxon>
        <taxon>Discoba</taxon>
        <taxon>Euglenozoa</taxon>
        <taxon>Kinetoplastea</taxon>
        <taxon>Metakinetoplastina</taxon>
        <taxon>Trypanosomatida</taxon>
        <taxon>Trypanosomatidae</taxon>
        <taxon>Leishmaniinae</taxon>
        <taxon>Leptomonas</taxon>
    </lineage>
</organism>
<dbReference type="Proteomes" id="UP000038009">
    <property type="component" value="Unassembled WGS sequence"/>
</dbReference>
<evidence type="ECO:0000313" key="4">
    <source>
        <dbReference type="Proteomes" id="UP000038009"/>
    </source>
</evidence>
<evidence type="ECO:0008006" key="5">
    <source>
        <dbReference type="Google" id="ProtNLM"/>
    </source>
</evidence>
<keyword evidence="4" id="KW-1185">Reference proteome</keyword>
<dbReference type="OrthoDB" id="271548at2759"/>
<sequence>MLKRSRTMLELASGVNVGRLRLAEQFSTMEGWQRQQDDRFDKYVKEKRQRQHFDAFDQRVERAFRVAAKLHKTEVTNAFKRKVKDGNAKWTATVMLEVKAAVEERLRWLRDVWTQIDADYRCSDPQRQAKAAQEISDALRGEPGAYMQWVYELKREERFLGPKGKAAHEAELSAAELPEVTTDEANRYHNLSLRMADIEYNVKSRFGIAGQQHWALLQAAKDDAYEQKLDTAAKVYEQLIDQSARYDESRRTALLRSNVERVHQAQLRFKASMEMEKERERLVEAHEAMEAERKAREKADRIAALQEAAELRRSGATSQEVLQLTRQRQLEAHARRQAEYQLQEREALQKKKSHYLDMIEKFRNEVEMREGQELLQPQPSSLSRSKVESSPNAFGFMDVDRLPDDSQMTLTGATLSSELSEESSDSSTLSSANASSSSSLMQAAAPKGIASRKRELWSAIEQDHYEDPFRTVHQARLDAVSTFDPVYEKHSPVSMAQGRKYSKQGMGEMAAGGDMDKQVLKQVSKIMDPYRWGLSSSIVHSIDADGSNDYYFGPEWHVRDSKTGDTDWRYERKRGGAVFRGPLLYGMGAKREASDLGNASVDPSPSTVRRFQPAAHSANARRSPQSPAPLRRASEMPRTAIRRQKEAKTAALPKWQSS</sequence>
<dbReference type="OMA" id="TGDIDWR"/>
<gene>
    <name evidence="3" type="ORF">ABL78_1467</name>
</gene>
<protein>
    <recommendedName>
        <fullName evidence="5">Trichohyalin</fullName>
    </recommendedName>
</protein>
<reference evidence="3 4" key="1">
    <citation type="journal article" date="2015" name="PLoS Pathog.">
        <title>Leptomonas seymouri: Adaptations to the Dixenous Life Cycle Analyzed by Genome Sequencing, Transcriptome Profiling and Co-infection with Leishmania donovani.</title>
        <authorList>
            <person name="Kraeva N."/>
            <person name="Butenko A."/>
            <person name="Hlavacova J."/>
            <person name="Kostygov A."/>
            <person name="Myskova J."/>
            <person name="Grybchuk D."/>
            <person name="Lestinova T."/>
            <person name="Votypka J."/>
            <person name="Volf P."/>
            <person name="Opperdoes F."/>
            <person name="Flegontov P."/>
            <person name="Lukes J."/>
            <person name="Yurchenko V."/>
        </authorList>
    </citation>
    <scope>NUCLEOTIDE SEQUENCE [LARGE SCALE GENOMIC DNA]</scope>
    <source>
        <strain evidence="3 4">ATCC 30220</strain>
    </source>
</reference>